<accession>A0A1D2MXU5</accession>
<sequence length="130" mass="15374">MFFRTPRFIRRWIRRRMHPMAEEKALSKKQKLSYLYIFFAWNAFAAVIYQLSKGNKYWSVTHGLVTKEEMEMELKRPAYAWAKTLGIQKAEVYRVGNPLKGVTQLQDINLEETEEGINMITEEKSAEPQP</sequence>
<comment type="caution">
    <text evidence="1">The sequence shown here is derived from an EMBL/GenBank/DDBJ whole genome shotgun (WGS) entry which is preliminary data.</text>
</comment>
<proteinExistence type="predicted"/>
<organism evidence="1 2">
    <name type="scientific">Orchesella cincta</name>
    <name type="common">Springtail</name>
    <name type="synonym">Podura cincta</name>
    <dbReference type="NCBI Taxonomy" id="48709"/>
    <lineage>
        <taxon>Eukaryota</taxon>
        <taxon>Metazoa</taxon>
        <taxon>Ecdysozoa</taxon>
        <taxon>Arthropoda</taxon>
        <taxon>Hexapoda</taxon>
        <taxon>Collembola</taxon>
        <taxon>Entomobryomorpha</taxon>
        <taxon>Entomobryoidea</taxon>
        <taxon>Orchesellidae</taxon>
        <taxon>Orchesellinae</taxon>
        <taxon>Orchesella</taxon>
    </lineage>
</organism>
<dbReference type="AlphaFoldDB" id="A0A1D2MXU5"/>
<dbReference type="Proteomes" id="UP000094527">
    <property type="component" value="Unassembled WGS sequence"/>
</dbReference>
<reference evidence="1 2" key="1">
    <citation type="journal article" date="2016" name="Genome Biol. Evol.">
        <title>Gene Family Evolution Reflects Adaptation to Soil Environmental Stressors in the Genome of the Collembolan Orchesella cincta.</title>
        <authorList>
            <person name="Faddeeva-Vakhrusheva A."/>
            <person name="Derks M.F."/>
            <person name="Anvar S.Y."/>
            <person name="Agamennone V."/>
            <person name="Suring W."/>
            <person name="Smit S."/>
            <person name="van Straalen N.M."/>
            <person name="Roelofs D."/>
        </authorList>
    </citation>
    <scope>NUCLEOTIDE SEQUENCE [LARGE SCALE GENOMIC DNA]</scope>
    <source>
        <tissue evidence="1">Mixed pool</tissue>
    </source>
</reference>
<dbReference type="OMA" id="WIRRRMH"/>
<dbReference type="EMBL" id="LJIJ01000401">
    <property type="protein sequence ID" value="ODM97859.1"/>
    <property type="molecule type" value="Genomic_DNA"/>
</dbReference>
<keyword evidence="2" id="KW-1185">Reference proteome</keyword>
<dbReference type="STRING" id="48709.A0A1D2MXU5"/>
<dbReference type="OrthoDB" id="6354412at2759"/>
<evidence type="ECO:0000313" key="2">
    <source>
        <dbReference type="Proteomes" id="UP000094527"/>
    </source>
</evidence>
<name>A0A1D2MXU5_ORCCI</name>
<gene>
    <name evidence="1" type="ORF">Ocin01_08827</name>
</gene>
<protein>
    <submittedName>
        <fullName evidence="1">Uncharacterized protein</fullName>
    </submittedName>
</protein>
<evidence type="ECO:0000313" key="1">
    <source>
        <dbReference type="EMBL" id="ODM97859.1"/>
    </source>
</evidence>